<dbReference type="InterPro" id="IPR038592">
    <property type="entry name" value="CheD-like_sf"/>
</dbReference>
<keyword evidence="6" id="KW-1185">Reference proteome</keyword>
<comment type="catalytic activity">
    <reaction evidence="3">
        <text>L-glutaminyl-[protein] + H2O = L-glutamyl-[protein] + NH4(+)</text>
        <dbReference type="Rhea" id="RHEA:16441"/>
        <dbReference type="Rhea" id="RHEA-COMP:10207"/>
        <dbReference type="Rhea" id="RHEA-COMP:10208"/>
        <dbReference type="ChEBI" id="CHEBI:15377"/>
        <dbReference type="ChEBI" id="CHEBI:28938"/>
        <dbReference type="ChEBI" id="CHEBI:29973"/>
        <dbReference type="ChEBI" id="CHEBI:30011"/>
        <dbReference type="EC" id="3.5.1.44"/>
    </reaction>
</comment>
<evidence type="ECO:0000313" key="6">
    <source>
        <dbReference type="Proteomes" id="UP000295142"/>
    </source>
</evidence>
<comment type="function">
    <text evidence="3">Probably deamidates glutamine residues to glutamate on methyl-accepting chemotaxis receptors (MCPs), playing an important role in chemotaxis.</text>
</comment>
<comment type="caution">
    <text evidence="5">The sequence shown here is derived from an EMBL/GenBank/DDBJ whole genome shotgun (WGS) entry which is preliminary data.</text>
</comment>
<dbReference type="EMBL" id="SLWW01000004">
    <property type="protein sequence ID" value="TCO72317.1"/>
    <property type="molecule type" value="Genomic_DNA"/>
</dbReference>
<feature type="compositionally biased region" description="Basic and acidic residues" evidence="4">
    <location>
        <begin position="169"/>
        <end position="188"/>
    </location>
</feature>
<dbReference type="CDD" id="cd16352">
    <property type="entry name" value="CheD"/>
    <property type="match status" value="1"/>
</dbReference>
<dbReference type="GO" id="GO:0050568">
    <property type="term" value="F:protein-glutamine glutaminase activity"/>
    <property type="evidence" value="ECO:0007669"/>
    <property type="project" value="UniProtKB-UniRule"/>
</dbReference>
<dbReference type="InterPro" id="IPR005659">
    <property type="entry name" value="Chemorcpt_Glu_NH3ase_CheD"/>
</dbReference>
<gene>
    <name evidence="3" type="primary">cheD</name>
    <name evidence="5" type="ORF">EV655_1043</name>
</gene>
<dbReference type="HAMAP" id="MF_01440">
    <property type="entry name" value="CheD"/>
    <property type="match status" value="1"/>
</dbReference>
<dbReference type="AlphaFoldDB" id="A0A4R2KIT6"/>
<dbReference type="SUPFAM" id="SSF64438">
    <property type="entry name" value="CNF1/YfiH-like putative cysteine hydrolases"/>
    <property type="match status" value="1"/>
</dbReference>
<evidence type="ECO:0000256" key="2">
    <source>
        <dbReference type="ARBA" id="ARBA00022801"/>
    </source>
</evidence>
<evidence type="ECO:0000256" key="1">
    <source>
        <dbReference type="ARBA" id="ARBA00022500"/>
    </source>
</evidence>
<keyword evidence="2 3" id="KW-0378">Hydrolase</keyword>
<dbReference type="EC" id="3.5.1.44" evidence="3"/>
<comment type="similarity">
    <text evidence="3">Belongs to the CheD family.</text>
</comment>
<dbReference type="RefSeq" id="WP_243645001.1">
    <property type="nucleotide sequence ID" value="NZ_SLWW01000004.1"/>
</dbReference>
<sequence>MNMFSSPQRPPQDDWPTRRIEPVIQGEFRVSRDPEIVLSTVLGSCVSACIFDPLARVGGMNHFLLPGDEGSNKSELKYGAMAMELLINELLKSGAVRSRLRVKLFGGARVSAAFTDIGEKNVIFARSYLRREGFEVLSESLGGQQARRLHFRPATGAARLVMLPPTEAPPERRVPRPVSKQDPEITLF</sequence>
<feature type="region of interest" description="Disordered" evidence="4">
    <location>
        <begin position="165"/>
        <end position="188"/>
    </location>
</feature>
<evidence type="ECO:0000256" key="4">
    <source>
        <dbReference type="SAM" id="MobiDB-lite"/>
    </source>
</evidence>
<reference evidence="5 6" key="1">
    <citation type="submission" date="2019-03" db="EMBL/GenBank/DDBJ databases">
        <title>Genomic Encyclopedia of Type Strains, Phase IV (KMG-IV): sequencing the most valuable type-strain genomes for metagenomic binning, comparative biology and taxonomic classification.</title>
        <authorList>
            <person name="Goeker M."/>
        </authorList>
    </citation>
    <scope>NUCLEOTIDE SEQUENCE [LARGE SCALE GENOMIC DNA]</scope>
    <source>
        <strain evidence="5 6">DSM 4868</strain>
    </source>
</reference>
<dbReference type="InterPro" id="IPR011324">
    <property type="entry name" value="Cytotoxic_necrot_fac-like_cat"/>
</dbReference>
<evidence type="ECO:0000313" key="5">
    <source>
        <dbReference type="EMBL" id="TCO72317.1"/>
    </source>
</evidence>
<dbReference type="PANTHER" id="PTHR35147">
    <property type="entry name" value="CHEMORECEPTOR GLUTAMINE DEAMIDASE CHED-RELATED"/>
    <property type="match status" value="1"/>
</dbReference>
<accession>A0A4R2KIT6</accession>
<protein>
    <recommendedName>
        <fullName evidence="3">Probable chemoreceptor glutamine deamidase CheD</fullName>
        <ecNumber evidence="3">3.5.1.44</ecNumber>
    </recommendedName>
</protein>
<dbReference type="GO" id="GO:0006935">
    <property type="term" value="P:chemotaxis"/>
    <property type="evidence" value="ECO:0007669"/>
    <property type="project" value="UniProtKB-UniRule"/>
</dbReference>
<dbReference type="Proteomes" id="UP000295142">
    <property type="component" value="Unassembled WGS sequence"/>
</dbReference>
<dbReference type="Pfam" id="PF03975">
    <property type="entry name" value="CheD"/>
    <property type="match status" value="1"/>
</dbReference>
<name>A0A4R2KIT6_9RHOB</name>
<proteinExistence type="inferred from homology"/>
<evidence type="ECO:0000256" key="3">
    <source>
        <dbReference type="HAMAP-Rule" id="MF_01440"/>
    </source>
</evidence>
<dbReference type="PANTHER" id="PTHR35147:SF3">
    <property type="entry name" value="CHEMORECEPTOR GLUTAMINE DEAMIDASE CHED 1-RELATED"/>
    <property type="match status" value="1"/>
</dbReference>
<organism evidence="5 6">
    <name type="scientific">Rhodovulum euryhalinum</name>
    <dbReference type="NCBI Taxonomy" id="35805"/>
    <lineage>
        <taxon>Bacteria</taxon>
        <taxon>Pseudomonadati</taxon>
        <taxon>Pseudomonadota</taxon>
        <taxon>Alphaproteobacteria</taxon>
        <taxon>Rhodobacterales</taxon>
        <taxon>Paracoccaceae</taxon>
        <taxon>Rhodovulum</taxon>
    </lineage>
</organism>
<keyword evidence="1 3" id="KW-0145">Chemotaxis</keyword>
<dbReference type="Gene3D" id="3.30.1330.200">
    <property type="match status" value="1"/>
</dbReference>